<evidence type="ECO:0000313" key="2">
    <source>
        <dbReference type="Proteomes" id="UP000183954"/>
    </source>
</evidence>
<dbReference type="EMBL" id="FQXJ01000046">
    <property type="protein sequence ID" value="SHJ20010.1"/>
    <property type="molecule type" value="Genomic_DNA"/>
</dbReference>
<gene>
    <name evidence="1" type="ORF">SAMN02746098_05330</name>
</gene>
<organism evidence="1 2">
    <name type="scientific">Desulfosporosinus lacus DSM 15449</name>
    <dbReference type="NCBI Taxonomy" id="1121420"/>
    <lineage>
        <taxon>Bacteria</taxon>
        <taxon>Bacillati</taxon>
        <taxon>Bacillota</taxon>
        <taxon>Clostridia</taxon>
        <taxon>Eubacteriales</taxon>
        <taxon>Desulfitobacteriaceae</taxon>
        <taxon>Desulfosporosinus</taxon>
    </lineage>
</organism>
<reference evidence="2" key="1">
    <citation type="submission" date="2016-11" db="EMBL/GenBank/DDBJ databases">
        <authorList>
            <person name="Varghese N."/>
            <person name="Submissions S."/>
        </authorList>
    </citation>
    <scope>NUCLEOTIDE SEQUENCE [LARGE SCALE GENOMIC DNA]</scope>
    <source>
        <strain evidence="2">DSM 15449</strain>
    </source>
</reference>
<evidence type="ECO:0008006" key="3">
    <source>
        <dbReference type="Google" id="ProtNLM"/>
    </source>
</evidence>
<name>A0A1M6HCV7_9FIRM</name>
<dbReference type="AlphaFoldDB" id="A0A1M6HCV7"/>
<dbReference type="Proteomes" id="UP000183954">
    <property type="component" value="Unassembled WGS sequence"/>
</dbReference>
<sequence length="75" mass="8590">MSKRDKLIERLLNSPIDFEYGEARSLLAKFGLQRREQGAYFGVEGCFRPLAGHIIRLHRPHPGNIIEDISNRAVD</sequence>
<protein>
    <recommendedName>
        <fullName evidence="3">HicA toxin of toxin-antitoxin</fullName>
    </recommendedName>
</protein>
<proteinExistence type="predicted"/>
<dbReference type="STRING" id="1121420.SAMN02746098_05330"/>
<accession>A0A1M6HCV7</accession>
<dbReference type="RefSeq" id="WP_242947771.1">
    <property type="nucleotide sequence ID" value="NZ_FQXJ01000046.1"/>
</dbReference>
<evidence type="ECO:0000313" key="1">
    <source>
        <dbReference type="EMBL" id="SHJ20010.1"/>
    </source>
</evidence>
<keyword evidence="2" id="KW-1185">Reference proteome</keyword>